<keyword evidence="1" id="KW-0175">Coiled coil</keyword>
<comment type="caution">
    <text evidence="2">The sequence shown here is derived from an EMBL/GenBank/DDBJ whole genome shotgun (WGS) entry which is preliminary data.</text>
</comment>
<evidence type="ECO:0000313" key="2">
    <source>
        <dbReference type="EMBL" id="PZQ86131.1"/>
    </source>
</evidence>
<accession>A0A2W5R5Y1</accession>
<name>A0A2W5R5Y1_ACIJO</name>
<evidence type="ECO:0000256" key="1">
    <source>
        <dbReference type="SAM" id="Coils"/>
    </source>
</evidence>
<dbReference type="EMBL" id="QFQJ01000104">
    <property type="protein sequence ID" value="PZQ86131.1"/>
    <property type="molecule type" value="Genomic_DNA"/>
</dbReference>
<gene>
    <name evidence="2" type="ORF">DI542_15010</name>
</gene>
<organism evidence="2 3">
    <name type="scientific">Acinetobacter johnsonii</name>
    <dbReference type="NCBI Taxonomy" id="40214"/>
    <lineage>
        <taxon>Bacteria</taxon>
        <taxon>Pseudomonadati</taxon>
        <taxon>Pseudomonadota</taxon>
        <taxon>Gammaproteobacteria</taxon>
        <taxon>Moraxellales</taxon>
        <taxon>Moraxellaceae</taxon>
        <taxon>Acinetobacter</taxon>
    </lineage>
</organism>
<evidence type="ECO:0000313" key="3">
    <source>
        <dbReference type="Proteomes" id="UP000249282"/>
    </source>
</evidence>
<reference evidence="2 3" key="1">
    <citation type="submission" date="2017-11" db="EMBL/GenBank/DDBJ databases">
        <title>Infants hospitalized years apart are colonized by the same room-sourced microbial strains.</title>
        <authorList>
            <person name="Brooks B."/>
            <person name="Olm M.R."/>
            <person name="Firek B.A."/>
            <person name="Baker R."/>
            <person name="Thomas B.C."/>
            <person name="Morowitz M.J."/>
            <person name="Banfield J.F."/>
        </authorList>
    </citation>
    <scope>NUCLEOTIDE SEQUENCE [LARGE SCALE GENOMIC DNA]</scope>
    <source>
        <strain evidence="2">S2_003_000_R3_20</strain>
    </source>
</reference>
<proteinExistence type="predicted"/>
<dbReference type="AlphaFoldDB" id="A0A2W5R5Y1"/>
<sequence length="182" mass="21721">MTNINNLTDDELMRLYDEENNKVKALREAMKQRKKIQHKIDESERKVKSINFRVTQNAYDELSQMCEVLPSFKSPNEVARSVLMEWLDKDKTFLPPRNTFDPETFELLQNLYRVASELRNDMRGMANNYNQHVKHLNTLVNKRELTRSDIEEIKEFNTFRKTLTKQVNNFNKEVGKLCLLYK</sequence>
<protein>
    <submittedName>
        <fullName evidence="2">Uncharacterized protein</fullName>
    </submittedName>
</protein>
<dbReference type="Proteomes" id="UP000249282">
    <property type="component" value="Unassembled WGS sequence"/>
</dbReference>
<feature type="coiled-coil region" evidence="1">
    <location>
        <begin position="9"/>
        <end position="46"/>
    </location>
</feature>